<organism evidence="4 5">
    <name type="scientific">Proteiniclasticum ruminis</name>
    <dbReference type="NCBI Taxonomy" id="398199"/>
    <lineage>
        <taxon>Bacteria</taxon>
        <taxon>Bacillati</taxon>
        <taxon>Bacillota</taxon>
        <taxon>Clostridia</taxon>
        <taxon>Eubacteriales</taxon>
        <taxon>Clostridiaceae</taxon>
        <taxon>Proteiniclasticum</taxon>
    </lineage>
</organism>
<dbReference type="GO" id="GO:0046653">
    <property type="term" value="P:tetrahydrofolate metabolic process"/>
    <property type="evidence" value="ECO:0007669"/>
    <property type="project" value="TreeGrafter"/>
</dbReference>
<protein>
    <submittedName>
        <fullName evidence="4">Methanogenic corrinoid protein MtbC1</fullName>
    </submittedName>
</protein>
<dbReference type="AlphaFoldDB" id="A0A1I5CJJ3"/>
<dbReference type="InterPro" id="IPR036594">
    <property type="entry name" value="Meth_synthase_dom"/>
</dbReference>
<reference evidence="4 5" key="1">
    <citation type="submission" date="2016-10" db="EMBL/GenBank/DDBJ databases">
        <authorList>
            <person name="de Groot N.N."/>
        </authorList>
    </citation>
    <scope>NUCLEOTIDE SEQUENCE [LARGE SCALE GENOMIC DNA]</scope>
    <source>
        <strain evidence="4 5">ML2</strain>
    </source>
</reference>
<evidence type="ECO:0000256" key="1">
    <source>
        <dbReference type="ARBA" id="ARBA00022723"/>
    </source>
</evidence>
<evidence type="ECO:0000259" key="3">
    <source>
        <dbReference type="PROSITE" id="PS51332"/>
    </source>
</evidence>
<gene>
    <name evidence="4" type="ORF">SAMN04488695_106149</name>
</gene>
<dbReference type="SUPFAM" id="SSF47644">
    <property type="entry name" value="Methionine synthase domain"/>
    <property type="match status" value="1"/>
</dbReference>
<dbReference type="GO" id="GO:0008705">
    <property type="term" value="F:methionine synthase activity"/>
    <property type="evidence" value="ECO:0007669"/>
    <property type="project" value="TreeGrafter"/>
</dbReference>
<dbReference type="Gene3D" id="1.10.1240.10">
    <property type="entry name" value="Methionine synthase domain"/>
    <property type="match status" value="1"/>
</dbReference>
<dbReference type="EMBL" id="FOVK01000006">
    <property type="protein sequence ID" value="SFN87083.1"/>
    <property type="molecule type" value="Genomic_DNA"/>
</dbReference>
<feature type="domain" description="B12-binding" evidence="3">
    <location>
        <begin position="235"/>
        <end position="358"/>
    </location>
</feature>
<dbReference type="PANTHER" id="PTHR45833:SF1">
    <property type="entry name" value="METHIONINE SYNTHASE"/>
    <property type="match status" value="1"/>
</dbReference>
<dbReference type="GO" id="GO:0050667">
    <property type="term" value="P:homocysteine metabolic process"/>
    <property type="evidence" value="ECO:0007669"/>
    <property type="project" value="TreeGrafter"/>
</dbReference>
<dbReference type="InterPro" id="IPR006158">
    <property type="entry name" value="Cobalamin-bd"/>
</dbReference>
<evidence type="ECO:0000256" key="2">
    <source>
        <dbReference type="ARBA" id="ARBA00023285"/>
    </source>
</evidence>
<dbReference type="InterPro" id="IPR036724">
    <property type="entry name" value="Cobalamin-bd_sf"/>
</dbReference>
<proteinExistence type="predicted"/>
<keyword evidence="2" id="KW-0170">Cobalt</keyword>
<dbReference type="RefSeq" id="WP_074912287.1">
    <property type="nucleotide sequence ID" value="NZ_FOVK01000006.1"/>
</dbReference>
<evidence type="ECO:0000313" key="4">
    <source>
        <dbReference type="EMBL" id="SFN87083.1"/>
    </source>
</evidence>
<keyword evidence="5" id="KW-1185">Reference proteome</keyword>
<dbReference type="GO" id="GO:0005829">
    <property type="term" value="C:cytosol"/>
    <property type="evidence" value="ECO:0007669"/>
    <property type="project" value="TreeGrafter"/>
</dbReference>
<dbReference type="Pfam" id="PF02607">
    <property type="entry name" value="B12-binding_2"/>
    <property type="match status" value="1"/>
</dbReference>
<dbReference type="InterPro" id="IPR050554">
    <property type="entry name" value="Met_Synthase/Corrinoid"/>
</dbReference>
<dbReference type="PROSITE" id="PS51332">
    <property type="entry name" value="B12_BINDING"/>
    <property type="match status" value="1"/>
</dbReference>
<name>A0A1I5CJJ3_9CLOT</name>
<dbReference type="Proteomes" id="UP000181899">
    <property type="component" value="Unassembled WGS sequence"/>
</dbReference>
<evidence type="ECO:0000313" key="5">
    <source>
        <dbReference type="Proteomes" id="UP000181899"/>
    </source>
</evidence>
<dbReference type="Pfam" id="PF02310">
    <property type="entry name" value="B12-binding"/>
    <property type="match status" value="1"/>
</dbReference>
<dbReference type="GO" id="GO:0031419">
    <property type="term" value="F:cobalamin binding"/>
    <property type="evidence" value="ECO:0007669"/>
    <property type="project" value="InterPro"/>
</dbReference>
<accession>A0A1I5CJJ3</accession>
<dbReference type="Gene3D" id="3.40.50.280">
    <property type="entry name" value="Cobalamin-binding domain"/>
    <property type="match status" value="1"/>
</dbReference>
<sequence>MSLFVPFNDPKFTTLAQMIYRIQFEKDPVLSKEFDDRRKRLMYADITYNISFLFTAVRFQDEKIFTEYAKWLHELLRSLMKDFTKERVTTIIVDHFRIMKTVIEEEGSSILSQQEISTASSYLLSAVNAVVEQREDDFSESGFLQGDHLEIRQAYLQALLEGETEKAEEIIEQAKSSGIPLLDIYEHILAKTMHEIGVLWHRNIISVDKEHYATSVTQTVMSHYFEEIFSRPRKNKVLVSLAVGSELHEMGIRMLSDIFEHEGWDTHYLGAGVSLEKVMEAIRLYKPQLVALSVTMPPYLPHCEEMVRGIKEAHPELLVAVGGQGFKSASNLWRDWGADYYGNKAIDLLRWAEYPCKS</sequence>
<dbReference type="InterPro" id="IPR003759">
    <property type="entry name" value="Cbl-bd_cap"/>
</dbReference>
<dbReference type="PANTHER" id="PTHR45833">
    <property type="entry name" value="METHIONINE SYNTHASE"/>
    <property type="match status" value="1"/>
</dbReference>
<keyword evidence="1" id="KW-0479">Metal-binding</keyword>
<dbReference type="GO" id="GO:0046872">
    <property type="term" value="F:metal ion binding"/>
    <property type="evidence" value="ECO:0007669"/>
    <property type="project" value="UniProtKB-KW"/>
</dbReference>
<dbReference type="SUPFAM" id="SSF52242">
    <property type="entry name" value="Cobalamin (vitamin B12)-binding domain"/>
    <property type="match status" value="1"/>
</dbReference>